<dbReference type="Pfam" id="PF13843">
    <property type="entry name" value="DDE_Tnp_1_7"/>
    <property type="match status" value="1"/>
</dbReference>
<keyword evidence="1" id="KW-0539">Nucleus</keyword>
<organism evidence="4 5">
    <name type="scientific">Capra hircus</name>
    <name type="common">Goat</name>
    <dbReference type="NCBI Taxonomy" id="9925"/>
    <lineage>
        <taxon>Eukaryota</taxon>
        <taxon>Metazoa</taxon>
        <taxon>Chordata</taxon>
        <taxon>Craniata</taxon>
        <taxon>Vertebrata</taxon>
        <taxon>Euteleostomi</taxon>
        <taxon>Mammalia</taxon>
        <taxon>Eutheria</taxon>
        <taxon>Laurasiatheria</taxon>
        <taxon>Artiodactyla</taxon>
        <taxon>Ruminantia</taxon>
        <taxon>Pecora</taxon>
        <taxon>Bovidae</taxon>
        <taxon>Caprinae</taxon>
        <taxon>Capra</taxon>
    </lineage>
</organism>
<reference evidence="4 5" key="1">
    <citation type="submission" date="2016-04" db="EMBL/GenBank/DDBJ databases">
        <title>Polished mammalian reference genomes with single-molecule sequencing and chromosome conformation capture applied to the Capra hircus genome.</title>
        <authorList>
            <person name="Bickhart D.M."/>
            <person name="Koren S."/>
            <person name="Rosen B."/>
            <person name="Hastie A."/>
            <person name="Liachko I."/>
            <person name="Sullivan S.T."/>
            <person name="Burton J."/>
            <person name="Sayre B.L."/>
            <person name="Huson H.J."/>
            <person name="Lee J."/>
            <person name="Lam E."/>
            <person name="Kelley C.M."/>
            <person name="Hutchison J.L."/>
            <person name="Zhou Y."/>
            <person name="Sun J."/>
            <person name="Crisa A."/>
            <person name="Schwartz J.C."/>
            <person name="Hammond J.A."/>
            <person name="Schroeder S.G."/>
            <person name="Liu G.E."/>
            <person name="Dunham M."/>
            <person name="Shendure J."/>
            <person name="Sonstegard T.S."/>
            <person name="Phillippy A.M."/>
            <person name="Van Tassell C.P."/>
            <person name="Smith T.P."/>
        </authorList>
    </citation>
    <scope>NUCLEOTIDE SEQUENCE [LARGE SCALE GENOMIC DNA]</scope>
</reference>
<keyword evidence="5" id="KW-1185">Reference proteome</keyword>
<reference evidence="4" key="2">
    <citation type="submission" date="2025-08" db="UniProtKB">
        <authorList>
            <consortium name="Ensembl"/>
        </authorList>
    </citation>
    <scope>IDENTIFICATION</scope>
</reference>
<reference evidence="4" key="3">
    <citation type="submission" date="2025-09" db="UniProtKB">
        <authorList>
            <consortium name="Ensembl"/>
        </authorList>
    </citation>
    <scope>IDENTIFICATION</scope>
</reference>
<protein>
    <submittedName>
        <fullName evidence="4">PiggyBac transposable element derived 1</fullName>
    </submittedName>
</protein>
<dbReference type="InterPro" id="IPR052638">
    <property type="entry name" value="PiggyBac_TE-derived"/>
</dbReference>
<dbReference type="Ensembl" id="ENSCHIT00000019554.1">
    <property type="protein sequence ID" value="ENSCHIP00000011765.1"/>
    <property type="gene ID" value="ENSCHIG00000013808.1"/>
</dbReference>
<feature type="region of interest" description="Disordered" evidence="2">
    <location>
        <begin position="1"/>
        <end position="33"/>
    </location>
</feature>
<feature type="domain" description="SCAN box" evidence="3">
    <location>
        <begin position="44"/>
        <end position="125"/>
    </location>
</feature>
<feature type="region of interest" description="Disordered" evidence="2">
    <location>
        <begin position="167"/>
        <end position="206"/>
    </location>
</feature>
<evidence type="ECO:0000313" key="5">
    <source>
        <dbReference type="Proteomes" id="UP000291000"/>
    </source>
</evidence>
<gene>
    <name evidence="4" type="primary">PGBD1</name>
</gene>
<evidence type="ECO:0000313" key="4">
    <source>
        <dbReference type="Ensembl" id="ENSCHIP00000011765.1"/>
    </source>
</evidence>
<dbReference type="SMART" id="SM00431">
    <property type="entry name" value="SCAN"/>
    <property type="match status" value="1"/>
</dbReference>
<dbReference type="GO" id="GO:0043565">
    <property type="term" value="F:sequence-specific DNA binding"/>
    <property type="evidence" value="ECO:0007669"/>
    <property type="project" value="TreeGrafter"/>
</dbReference>
<name>A0A452EIA2_CAPHI</name>
<dbReference type="GeneTree" id="ENSGT00940000163016"/>
<dbReference type="PANTHER" id="PTHR47055:SF1">
    <property type="entry name" value="PIGGYBAC TRANSPOSABLE ELEMENT-DERIVED PROTEIN 1"/>
    <property type="match status" value="1"/>
</dbReference>
<dbReference type="InterPro" id="IPR003309">
    <property type="entry name" value="SCAN_dom"/>
</dbReference>
<dbReference type="CDD" id="cd07936">
    <property type="entry name" value="SCAN"/>
    <property type="match status" value="1"/>
</dbReference>
<dbReference type="GO" id="GO:0005634">
    <property type="term" value="C:nucleus"/>
    <property type="evidence" value="ECO:0007669"/>
    <property type="project" value="UniProtKB-SubCell"/>
</dbReference>
<proteinExistence type="predicted"/>
<dbReference type="Gene3D" id="1.10.4020.10">
    <property type="entry name" value="DNA breaking-rejoining enzymes"/>
    <property type="match status" value="1"/>
</dbReference>
<dbReference type="Proteomes" id="UP000291000">
    <property type="component" value="Chromosome 23"/>
</dbReference>
<evidence type="ECO:0000256" key="1">
    <source>
        <dbReference type="PROSITE-ProRule" id="PRU00187"/>
    </source>
</evidence>
<dbReference type="InterPro" id="IPR038269">
    <property type="entry name" value="SCAN_sf"/>
</dbReference>
<sequence length="493" mass="54988">MDEVLQDSAPENGDSLVKVKEEDPTWEQTCSSQESGSHTRELCRLRFRQFCYQEVPGPREALAQLRELCHQWLSPETHSKERILELLVLEQFLTILPEELQARVQACSLESGEDALIALESLERDAGDSEQASVYTLGQDLHLLVTECQGTSSEGQSPQLLLGVTTLKSEPPESPQETAQEVSGLLSAPSTRPAPQRSDPLQEENPRDQAAVLGLNSARSQTSVKTEEAAPVLVSEEWRVPSLAQEKITNISLMAEEGVTKDGFLNTKQETSEEMEQGAEASGIANRDCVPQNPCGTPVPVERTLVHLNTLKDRHPGDLWARMHISSVEYAAGDITRKGRKKDKARVSELLQGLAFSGDSDVEEDNRPETQPAPKRLKRSGVPEKNWTKRDIKPNFPCWSALDSGLLNLKNEKLNPVEFFELFFDDETFNLIVSETNNYASQKNVNLEVTVQEVRHEITHMLRCKCKPCITVTDSLTPHSDAQMLFSLICYSL</sequence>
<comment type="subcellular location">
    <subcellularLocation>
        <location evidence="1">Nucleus</location>
    </subcellularLocation>
</comment>
<dbReference type="AlphaFoldDB" id="A0A452EIA2"/>
<dbReference type="Bgee" id="ENSCHIG00000013808">
    <property type="expression patterns" value="Expressed in cerebellum and 17 other cell types or tissues"/>
</dbReference>
<evidence type="ECO:0000256" key="2">
    <source>
        <dbReference type="SAM" id="MobiDB-lite"/>
    </source>
</evidence>
<dbReference type="EMBL" id="LWLT01000028">
    <property type="status" value="NOT_ANNOTATED_CDS"/>
    <property type="molecule type" value="Genomic_DNA"/>
</dbReference>
<dbReference type="PANTHER" id="PTHR47055">
    <property type="entry name" value="DDE_TNP_1_7 DOMAIN-CONTAINING PROTEIN"/>
    <property type="match status" value="1"/>
</dbReference>
<evidence type="ECO:0000259" key="3">
    <source>
        <dbReference type="PROSITE" id="PS50804"/>
    </source>
</evidence>
<accession>A0A452EIA2</accession>
<feature type="region of interest" description="Disordered" evidence="2">
    <location>
        <begin position="357"/>
        <end position="388"/>
    </location>
</feature>
<dbReference type="FunFam" id="1.10.4020.10:FF:000001">
    <property type="entry name" value="zinc finger protein 263 isoform X1"/>
    <property type="match status" value="1"/>
</dbReference>
<dbReference type="Pfam" id="PF02023">
    <property type="entry name" value="SCAN"/>
    <property type="match status" value="1"/>
</dbReference>
<dbReference type="SUPFAM" id="SSF47353">
    <property type="entry name" value="Retrovirus capsid dimerization domain-like"/>
    <property type="match status" value="1"/>
</dbReference>
<dbReference type="PROSITE" id="PS50804">
    <property type="entry name" value="SCAN_BOX"/>
    <property type="match status" value="1"/>
</dbReference>
<dbReference type="InterPro" id="IPR029526">
    <property type="entry name" value="PGBD"/>
</dbReference>